<comment type="caution">
    <text evidence="8">The sequence shown here is derived from an EMBL/GenBank/DDBJ whole genome shotgun (WGS) entry which is preliminary data.</text>
</comment>
<organism evidence="8 9">
    <name type="scientific">Escallonia herrerae</name>
    <dbReference type="NCBI Taxonomy" id="1293975"/>
    <lineage>
        <taxon>Eukaryota</taxon>
        <taxon>Viridiplantae</taxon>
        <taxon>Streptophyta</taxon>
        <taxon>Embryophyta</taxon>
        <taxon>Tracheophyta</taxon>
        <taxon>Spermatophyta</taxon>
        <taxon>Magnoliopsida</taxon>
        <taxon>eudicotyledons</taxon>
        <taxon>Gunneridae</taxon>
        <taxon>Pentapetalae</taxon>
        <taxon>asterids</taxon>
        <taxon>campanulids</taxon>
        <taxon>Escalloniales</taxon>
        <taxon>Escalloniaceae</taxon>
        <taxon>Escallonia</taxon>
    </lineage>
</organism>
<evidence type="ECO:0000256" key="3">
    <source>
        <dbReference type="ARBA" id="ARBA00022473"/>
    </source>
</evidence>
<dbReference type="Pfam" id="PF17181">
    <property type="entry name" value="EPF"/>
    <property type="match status" value="1"/>
</dbReference>
<accession>A0AA89ACR9</accession>
<dbReference type="Proteomes" id="UP001188597">
    <property type="component" value="Unassembled WGS sequence"/>
</dbReference>
<evidence type="ECO:0000313" key="8">
    <source>
        <dbReference type="EMBL" id="KAK2999099.1"/>
    </source>
</evidence>
<reference evidence="8" key="1">
    <citation type="submission" date="2022-12" db="EMBL/GenBank/DDBJ databases">
        <title>Draft genome assemblies for two species of Escallonia (Escalloniales).</title>
        <authorList>
            <person name="Chanderbali A."/>
            <person name="Dervinis C."/>
            <person name="Anghel I."/>
            <person name="Soltis D."/>
            <person name="Soltis P."/>
            <person name="Zapata F."/>
        </authorList>
    </citation>
    <scope>NUCLEOTIDE SEQUENCE</scope>
    <source>
        <strain evidence="8">UCBG64.0493</strain>
        <tissue evidence="8">Leaf</tissue>
    </source>
</reference>
<evidence type="ECO:0000256" key="6">
    <source>
        <dbReference type="ARBA" id="ARBA00023157"/>
    </source>
</evidence>
<sequence>MLVRKSWPLASGTLSLILSPQIGVVDTAEPANLLYHFGVNRTTSDCRKTERPDCTRMASSSDSQNGLRNAAIVMLIFALSILPSRSGDSGNLEQMRMLLGSRPPKCVNRCLGCKPCMAALVIESNSKNGFKVSAAVDESYYLVSWKCRCGHRNFQP</sequence>
<dbReference type="PANTHER" id="PTHR33109">
    <property type="entry name" value="EPIDERMAL PATTERNING FACTOR-LIKE PROTEIN 4"/>
    <property type="match status" value="1"/>
</dbReference>
<protein>
    <recommendedName>
        <fullName evidence="7">Epidermal patterning factor-like protein</fullName>
    </recommendedName>
</protein>
<evidence type="ECO:0000256" key="5">
    <source>
        <dbReference type="ARBA" id="ARBA00022729"/>
    </source>
</evidence>
<proteinExistence type="inferred from homology"/>
<evidence type="ECO:0000256" key="2">
    <source>
        <dbReference type="ARBA" id="ARBA00008127"/>
    </source>
</evidence>
<comment type="function">
    <text evidence="7">Controls stomatal patterning.</text>
</comment>
<dbReference type="GO" id="GO:0005576">
    <property type="term" value="C:extracellular region"/>
    <property type="evidence" value="ECO:0007669"/>
    <property type="project" value="UniProtKB-SubCell"/>
</dbReference>
<keyword evidence="9" id="KW-1185">Reference proteome</keyword>
<name>A0AA89ACR9_9ASTE</name>
<keyword evidence="6" id="KW-1015">Disulfide bond</keyword>
<keyword evidence="5" id="KW-0732">Signal</keyword>
<evidence type="ECO:0000256" key="1">
    <source>
        <dbReference type="ARBA" id="ARBA00004613"/>
    </source>
</evidence>
<gene>
    <name evidence="8" type="ORF">RJ639_024131</name>
</gene>
<dbReference type="PANTHER" id="PTHR33109:SF60">
    <property type="entry name" value="EPIDERMAL PATTERNING FACTOR-LIKE PROTEIN 8"/>
    <property type="match status" value="1"/>
</dbReference>
<comment type="similarity">
    <text evidence="2 7">Belongs to the plant cysteine rich small secretory peptide family. Epidermal patterning factor subfamily.</text>
</comment>
<dbReference type="AlphaFoldDB" id="A0AA89ACR9"/>
<evidence type="ECO:0000256" key="7">
    <source>
        <dbReference type="RuleBase" id="RU367102"/>
    </source>
</evidence>
<evidence type="ECO:0000313" key="9">
    <source>
        <dbReference type="Proteomes" id="UP001188597"/>
    </source>
</evidence>
<dbReference type="InterPro" id="IPR039455">
    <property type="entry name" value="EPFL"/>
</dbReference>
<keyword evidence="4 7" id="KW-0964">Secreted</keyword>
<dbReference type="GO" id="GO:0010052">
    <property type="term" value="P:guard cell differentiation"/>
    <property type="evidence" value="ECO:0007669"/>
    <property type="project" value="UniProtKB-UniRule"/>
</dbReference>
<comment type="subcellular location">
    <subcellularLocation>
        <location evidence="1 7">Secreted</location>
    </subcellularLocation>
</comment>
<keyword evidence="3 7" id="KW-0217">Developmental protein</keyword>
<dbReference type="EMBL" id="JAVXUP010003395">
    <property type="protein sequence ID" value="KAK2999099.1"/>
    <property type="molecule type" value="Genomic_DNA"/>
</dbReference>
<evidence type="ECO:0000256" key="4">
    <source>
        <dbReference type="ARBA" id="ARBA00022525"/>
    </source>
</evidence>